<reference evidence="3" key="1">
    <citation type="submission" date="2021-04" db="EMBL/GenBank/DDBJ databases">
        <title>Sequencing of actinobacteria type strains.</title>
        <authorList>
            <person name="Nguyen G.-S."/>
            <person name="Wentzel A."/>
        </authorList>
    </citation>
    <scope>NUCLEOTIDE SEQUENCE</scope>
    <source>
        <strain evidence="3">DSM 42095</strain>
    </source>
</reference>
<dbReference type="PANTHER" id="PTHR43105">
    <property type="entry name" value="RESPIRATORY NITRATE REDUCTASE"/>
    <property type="match status" value="1"/>
</dbReference>
<dbReference type="AlphaFoldDB" id="A0A8T4IUL1"/>
<organism evidence="3 4">
    <name type="scientific">Streptomyces daliensis</name>
    <dbReference type="NCBI Taxonomy" id="299421"/>
    <lineage>
        <taxon>Bacteria</taxon>
        <taxon>Bacillati</taxon>
        <taxon>Actinomycetota</taxon>
        <taxon>Actinomycetes</taxon>
        <taxon>Kitasatosporales</taxon>
        <taxon>Streptomycetaceae</taxon>
        <taxon>Streptomyces</taxon>
    </lineage>
</organism>
<evidence type="ECO:0000313" key="3">
    <source>
        <dbReference type="EMBL" id="MBR7672944.1"/>
    </source>
</evidence>
<evidence type="ECO:0000313" key="4">
    <source>
        <dbReference type="Proteomes" id="UP000675554"/>
    </source>
</evidence>
<dbReference type="InterPro" id="IPR006657">
    <property type="entry name" value="MoPterin_dinucl-bd_dom"/>
</dbReference>
<dbReference type="Pfam" id="PF01568">
    <property type="entry name" value="Molydop_binding"/>
    <property type="match status" value="1"/>
</dbReference>
<evidence type="ECO:0000259" key="2">
    <source>
        <dbReference type="Pfam" id="PF01568"/>
    </source>
</evidence>
<dbReference type="SUPFAM" id="SSF50692">
    <property type="entry name" value="ADC-like"/>
    <property type="match status" value="1"/>
</dbReference>
<proteinExistence type="predicted"/>
<comment type="caution">
    <text evidence="3">The sequence shown here is derived from an EMBL/GenBank/DDBJ whole genome shotgun (WGS) entry which is preliminary data.</text>
</comment>
<dbReference type="InterPro" id="IPR050123">
    <property type="entry name" value="Prok_molybdopt-oxidoreductase"/>
</dbReference>
<protein>
    <submittedName>
        <fullName evidence="3">Molybdopterin oxidoreductase family protein</fullName>
    </submittedName>
</protein>
<dbReference type="EMBL" id="JAGSMN010000145">
    <property type="protein sequence ID" value="MBR7672944.1"/>
    <property type="molecule type" value="Genomic_DNA"/>
</dbReference>
<name>A0A8T4IUL1_9ACTN</name>
<keyword evidence="1" id="KW-0560">Oxidoreductase</keyword>
<feature type="domain" description="Molybdopterin dinucleotide-binding" evidence="2">
    <location>
        <begin position="160"/>
        <end position="278"/>
    </location>
</feature>
<dbReference type="Proteomes" id="UP000675554">
    <property type="component" value="Unassembled WGS sequence"/>
</dbReference>
<evidence type="ECO:0000256" key="1">
    <source>
        <dbReference type="ARBA" id="ARBA00023002"/>
    </source>
</evidence>
<dbReference type="GO" id="GO:0016020">
    <property type="term" value="C:membrane"/>
    <property type="evidence" value="ECO:0007669"/>
    <property type="project" value="TreeGrafter"/>
</dbReference>
<accession>A0A8T4IUL1</accession>
<dbReference type="PANTHER" id="PTHR43105:SF9">
    <property type="entry name" value="NADPH-FE(3+) OXIDOREDUCTASE SUBUNIT ALPHA"/>
    <property type="match status" value="1"/>
</dbReference>
<feature type="non-terminal residue" evidence="3">
    <location>
        <position position="1"/>
    </location>
</feature>
<keyword evidence="4" id="KW-1185">Reference proteome</keyword>
<sequence>ERAEGEPSESEILARLVLCASGTPEADPGSVDEMVIGGALAKAVAEPHSPVHGRDPSELAKALTGRDGAERRLDMMLRLGPYGEGFGADPEGLTLEKVLAHPHGIDLGPLRPRVPEVLRTRSGTVELCPEPLVGEVARLRGALRARADGAGSGSSSGSGLVLVGRRHLRSNNSWMHNLPALRGGTNRCTLQIHPEDAARLGLTEGAQARVKGDGGEVEAPVEITEAVRTGVVSLPHGWGHDRPGTRTRVASAEPGVNVNQLLDGTLLDPLSGTAVLNGFPVQVAPVAPVTVA</sequence>
<dbReference type="Gene3D" id="2.40.40.20">
    <property type="match status" value="1"/>
</dbReference>
<dbReference type="InterPro" id="IPR009010">
    <property type="entry name" value="Asp_de-COase-like_dom_sf"/>
</dbReference>
<dbReference type="GO" id="GO:0043546">
    <property type="term" value="F:molybdopterin cofactor binding"/>
    <property type="evidence" value="ECO:0007669"/>
    <property type="project" value="InterPro"/>
</dbReference>
<dbReference type="GO" id="GO:0016491">
    <property type="term" value="F:oxidoreductase activity"/>
    <property type="evidence" value="ECO:0007669"/>
    <property type="project" value="UniProtKB-KW"/>
</dbReference>
<gene>
    <name evidence="3" type="ORF">KDA82_07930</name>
</gene>